<keyword evidence="4 6" id="KW-0472">Membrane</keyword>
<accession>A0ABQ6CQ79</accession>
<reference evidence="8" key="1">
    <citation type="journal article" date="2019" name="Int. J. Syst. Evol. Microbiol.">
        <title>The Global Catalogue of Microorganisms (GCM) 10K type strain sequencing project: providing services to taxonomists for standard genome sequencing and annotation.</title>
        <authorList>
            <consortium name="The Broad Institute Genomics Platform"/>
            <consortium name="The Broad Institute Genome Sequencing Center for Infectious Disease"/>
            <person name="Wu L."/>
            <person name="Ma J."/>
        </authorList>
    </citation>
    <scope>NUCLEOTIDE SEQUENCE [LARGE SCALE GENOMIC DNA]</scope>
    <source>
        <strain evidence="8">NBRC 101365</strain>
    </source>
</reference>
<evidence type="ECO:0000256" key="2">
    <source>
        <dbReference type="ARBA" id="ARBA00022692"/>
    </source>
</evidence>
<dbReference type="EMBL" id="BSPC01000028">
    <property type="protein sequence ID" value="GLS20376.1"/>
    <property type="molecule type" value="Genomic_DNA"/>
</dbReference>
<dbReference type="InterPro" id="IPR052719">
    <property type="entry name" value="CvpA-like"/>
</dbReference>
<evidence type="ECO:0000256" key="4">
    <source>
        <dbReference type="ARBA" id="ARBA00023136"/>
    </source>
</evidence>
<dbReference type="RefSeq" id="WP_284313465.1">
    <property type="nucleotide sequence ID" value="NZ_BSPC01000028.1"/>
</dbReference>
<dbReference type="Pfam" id="PF02674">
    <property type="entry name" value="Colicin_V"/>
    <property type="match status" value="1"/>
</dbReference>
<protein>
    <submittedName>
        <fullName evidence="7">Colicin V biosynthesis protein</fullName>
    </submittedName>
</protein>
<keyword evidence="8" id="KW-1185">Reference proteome</keyword>
<evidence type="ECO:0000256" key="5">
    <source>
        <dbReference type="SAM" id="MobiDB-lite"/>
    </source>
</evidence>
<dbReference type="PANTHER" id="PTHR36926">
    <property type="entry name" value="COLICIN V PRODUCTION PROTEIN"/>
    <property type="match status" value="1"/>
</dbReference>
<feature type="transmembrane region" description="Helical" evidence="6">
    <location>
        <begin position="63"/>
        <end position="85"/>
    </location>
</feature>
<evidence type="ECO:0000313" key="8">
    <source>
        <dbReference type="Proteomes" id="UP001156882"/>
    </source>
</evidence>
<name>A0ABQ6CQ79_9HYPH</name>
<evidence type="ECO:0000256" key="1">
    <source>
        <dbReference type="ARBA" id="ARBA00004141"/>
    </source>
</evidence>
<proteinExistence type="predicted"/>
<evidence type="ECO:0000256" key="3">
    <source>
        <dbReference type="ARBA" id="ARBA00022989"/>
    </source>
</evidence>
<organism evidence="7 8">
    <name type="scientific">Labrys miyagiensis</name>
    <dbReference type="NCBI Taxonomy" id="346912"/>
    <lineage>
        <taxon>Bacteria</taxon>
        <taxon>Pseudomonadati</taxon>
        <taxon>Pseudomonadota</taxon>
        <taxon>Alphaproteobacteria</taxon>
        <taxon>Hyphomicrobiales</taxon>
        <taxon>Xanthobacteraceae</taxon>
        <taxon>Labrys</taxon>
    </lineage>
</organism>
<feature type="compositionally biased region" description="Low complexity" evidence="5">
    <location>
        <begin position="186"/>
        <end position="198"/>
    </location>
</feature>
<dbReference type="InterPro" id="IPR003825">
    <property type="entry name" value="Colicin-V_CvpA"/>
</dbReference>
<evidence type="ECO:0000313" key="7">
    <source>
        <dbReference type="EMBL" id="GLS20376.1"/>
    </source>
</evidence>
<evidence type="ECO:0000256" key="6">
    <source>
        <dbReference type="SAM" id="Phobius"/>
    </source>
</evidence>
<dbReference type="Proteomes" id="UP001156882">
    <property type="component" value="Unassembled WGS sequence"/>
</dbReference>
<feature type="transmembrane region" description="Helical" evidence="6">
    <location>
        <begin position="105"/>
        <end position="127"/>
    </location>
</feature>
<feature type="compositionally biased region" description="Pro residues" evidence="5">
    <location>
        <begin position="199"/>
        <end position="210"/>
    </location>
</feature>
<feature type="transmembrane region" description="Helical" evidence="6">
    <location>
        <begin position="30"/>
        <end position="51"/>
    </location>
</feature>
<gene>
    <name evidence="7" type="primary">cvpA</name>
    <name evidence="7" type="ORF">GCM10007874_33930</name>
</gene>
<keyword evidence="3 6" id="KW-1133">Transmembrane helix</keyword>
<sequence length="210" mass="22453">MPVTLLDLIVIGVMLISALLAMVRGFTREILAIAAWAAAAVATLLLFSRVLPFVTPYIKNDTIARIATGAGIFVIILLIASFITIRISDMILDSRIGAVDRTFGFLFGAARGLLLAIVAFIFFSYLVPPKSEPVWVQDAKSRQILVSGRDWILSLLPNDPENVILKQLRANEVIGPDTTTQEPDPDAAGATPPQTQPAAPAPAAPAQPAQ</sequence>
<dbReference type="PANTHER" id="PTHR36926:SF1">
    <property type="entry name" value="COLICIN V PRODUCTION PROTEIN"/>
    <property type="match status" value="1"/>
</dbReference>
<comment type="subcellular location">
    <subcellularLocation>
        <location evidence="1">Membrane</location>
        <topology evidence="1">Multi-pass membrane protein</topology>
    </subcellularLocation>
</comment>
<feature type="region of interest" description="Disordered" evidence="5">
    <location>
        <begin position="174"/>
        <end position="210"/>
    </location>
</feature>
<keyword evidence="2 6" id="KW-0812">Transmembrane</keyword>
<comment type="caution">
    <text evidence="7">The sequence shown here is derived from an EMBL/GenBank/DDBJ whole genome shotgun (WGS) entry which is preliminary data.</text>
</comment>
<feature type="transmembrane region" description="Helical" evidence="6">
    <location>
        <begin position="6"/>
        <end position="23"/>
    </location>
</feature>